<dbReference type="Gene3D" id="1.10.10.10">
    <property type="entry name" value="Winged helix-like DNA-binding domain superfamily/Winged helix DNA-binding domain"/>
    <property type="match status" value="1"/>
</dbReference>
<proteinExistence type="inferred from homology"/>
<dbReference type="RefSeq" id="WP_235051920.1">
    <property type="nucleotide sequence ID" value="NZ_JAKFHA010000004.1"/>
</dbReference>
<dbReference type="Pfam" id="PF08281">
    <property type="entry name" value="Sigma70_r4_2"/>
    <property type="match status" value="1"/>
</dbReference>
<evidence type="ECO:0000259" key="7">
    <source>
        <dbReference type="Pfam" id="PF08281"/>
    </source>
</evidence>
<dbReference type="Proteomes" id="UP001165378">
    <property type="component" value="Unassembled WGS sequence"/>
</dbReference>
<feature type="domain" description="DUF6596" evidence="8">
    <location>
        <begin position="214"/>
        <end position="314"/>
    </location>
</feature>
<feature type="region of interest" description="Disordered" evidence="5">
    <location>
        <begin position="1"/>
        <end position="22"/>
    </location>
</feature>
<feature type="domain" description="RNA polymerase sigma factor 70 region 4 type 2" evidence="7">
    <location>
        <begin position="146"/>
        <end position="195"/>
    </location>
</feature>
<dbReference type="InterPro" id="IPR007627">
    <property type="entry name" value="RNA_pol_sigma70_r2"/>
</dbReference>
<dbReference type="PANTHER" id="PTHR47756:SF2">
    <property type="entry name" value="BLL6612 PROTEIN"/>
    <property type="match status" value="1"/>
</dbReference>
<evidence type="ECO:0000256" key="3">
    <source>
        <dbReference type="ARBA" id="ARBA00023082"/>
    </source>
</evidence>
<dbReference type="Pfam" id="PF20239">
    <property type="entry name" value="DUF6596"/>
    <property type="match status" value="1"/>
</dbReference>
<dbReference type="Pfam" id="PF04542">
    <property type="entry name" value="Sigma70_r2"/>
    <property type="match status" value="1"/>
</dbReference>
<evidence type="ECO:0000256" key="4">
    <source>
        <dbReference type="ARBA" id="ARBA00023163"/>
    </source>
</evidence>
<dbReference type="SUPFAM" id="SSF88946">
    <property type="entry name" value="Sigma2 domain of RNA polymerase sigma factors"/>
    <property type="match status" value="1"/>
</dbReference>
<keyword evidence="10" id="KW-1185">Reference proteome</keyword>
<name>A0AA41PY07_9ACTN</name>
<accession>A0AA41PY07</accession>
<gene>
    <name evidence="9" type="ORF">LZ495_11155</name>
</gene>
<dbReference type="EMBL" id="JAKFHA010000004">
    <property type="protein sequence ID" value="MCF2527771.1"/>
    <property type="molecule type" value="Genomic_DNA"/>
</dbReference>
<dbReference type="GO" id="GO:0006352">
    <property type="term" value="P:DNA-templated transcription initiation"/>
    <property type="evidence" value="ECO:0007669"/>
    <property type="project" value="InterPro"/>
</dbReference>
<dbReference type="Gene3D" id="1.10.1740.10">
    <property type="match status" value="1"/>
</dbReference>
<comment type="similarity">
    <text evidence="1">Belongs to the sigma-70 factor family. ECF subfamily.</text>
</comment>
<evidence type="ECO:0000259" key="8">
    <source>
        <dbReference type="Pfam" id="PF20239"/>
    </source>
</evidence>
<organism evidence="9 10">
    <name type="scientific">Yinghuangia soli</name>
    <dbReference type="NCBI Taxonomy" id="2908204"/>
    <lineage>
        <taxon>Bacteria</taxon>
        <taxon>Bacillati</taxon>
        <taxon>Actinomycetota</taxon>
        <taxon>Actinomycetes</taxon>
        <taxon>Kitasatosporales</taxon>
        <taxon>Streptomycetaceae</taxon>
        <taxon>Yinghuangia</taxon>
    </lineage>
</organism>
<dbReference type="InterPro" id="IPR013324">
    <property type="entry name" value="RNA_pol_sigma_r3/r4-like"/>
</dbReference>
<evidence type="ECO:0000256" key="1">
    <source>
        <dbReference type="ARBA" id="ARBA00010641"/>
    </source>
</evidence>
<evidence type="ECO:0000256" key="5">
    <source>
        <dbReference type="SAM" id="MobiDB-lite"/>
    </source>
</evidence>
<protein>
    <submittedName>
        <fullName evidence="9">RNA polymerase subunit sigma-24</fullName>
    </submittedName>
</protein>
<dbReference type="InterPro" id="IPR013325">
    <property type="entry name" value="RNA_pol_sigma_r2"/>
</dbReference>
<dbReference type="AlphaFoldDB" id="A0AA41PY07"/>
<keyword evidence="2" id="KW-0805">Transcription regulation</keyword>
<sequence>MARADRPALSPDADGNGPPHVAEAARRAVEAVWRIESARIVGALARYTGELELAEDVAQEALAEALVTWSRDGAPDNPVGWLLATARRRAIDSFRRRSARDARYAVLAGRLSEGEAAAGAPPPGTAPDDLPWDPDRVGDDVLALMFVACHPVLSPEARVALTLRAVGGLTSEEIARAFLVPVPTVQARITRAKKTIAAAGVPFALPPAEERGARLGGVLSVLYVIFTEGSTATGGGDLLRPDVAYEAIRLARTLAALQPGEPEVHGLLALFELTAARFPARIGPDGEPVLLEDQDRRLWDRAAMRRGKAALDRAVGAGRGLGPYGLQAAIAACHAAARSVPDTDWERIVILYEALGRVAPSPVVELNRAVAVAMAYGPQQALDIVDDLAVSGRLSGSHLLPTVRGELLTRLGRTAEARGELDLAARLCANPRERSVLLRKAEALPPSPNGPH</sequence>
<dbReference type="GO" id="GO:0016987">
    <property type="term" value="F:sigma factor activity"/>
    <property type="evidence" value="ECO:0007669"/>
    <property type="project" value="UniProtKB-KW"/>
</dbReference>
<reference evidence="9" key="1">
    <citation type="submission" date="2022-01" db="EMBL/GenBank/DDBJ databases">
        <title>Genome-Based Taxonomic Classification of the Phylum Actinobacteria.</title>
        <authorList>
            <person name="Gao Y."/>
        </authorList>
    </citation>
    <scope>NUCLEOTIDE SEQUENCE</scope>
    <source>
        <strain evidence="9">KLBMP 8922</strain>
    </source>
</reference>
<dbReference type="InterPro" id="IPR046531">
    <property type="entry name" value="DUF6596"/>
</dbReference>
<keyword evidence="4" id="KW-0804">Transcription</keyword>
<evidence type="ECO:0000256" key="2">
    <source>
        <dbReference type="ARBA" id="ARBA00023015"/>
    </source>
</evidence>
<dbReference type="InterPro" id="IPR013249">
    <property type="entry name" value="RNA_pol_sigma70_r4_t2"/>
</dbReference>
<comment type="caution">
    <text evidence="9">The sequence shown here is derived from an EMBL/GenBank/DDBJ whole genome shotgun (WGS) entry which is preliminary data.</text>
</comment>
<dbReference type="SUPFAM" id="SSF88659">
    <property type="entry name" value="Sigma3 and sigma4 domains of RNA polymerase sigma factors"/>
    <property type="match status" value="1"/>
</dbReference>
<dbReference type="GO" id="GO:0003677">
    <property type="term" value="F:DNA binding"/>
    <property type="evidence" value="ECO:0007669"/>
    <property type="project" value="InterPro"/>
</dbReference>
<dbReference type="PANTHER" id="PTHR47756">
    <property type="entry name" value="BLL6612 PROTEIN-RELATED"/>
    <property type="match status" value="1"/>
</dbReference>
<evidence type="ECO:0000313" key="9">
    <source>
        <dbReference type="EMBL" id="MCF2527771.1"/>
    </source>
</evidence>
<dbReference type="InterPro" id="IPR036388">
    <property type="entry name" value="WH-like_DNA-bd_sf"/>
</dbReference>
<evidence type="ECO:0000313" key="10">
    <source>
        <dbReference type="Proteomes" id="UP001165378"/>
    </source>
</evidence>
<keyword evidence="3" id="KW-0731">Sigma factor</keyword>
<evidence type="ECO:0000259" key="6">
    <source>
        <dbReference type="Pfam" id="PF04542"/>
    </source>
</evidence>
<feature type="domain" description="RNA polymerase sigma-70 region 2" evidence="6">
    <location>
        <begin position="39"/>
        <end position="98"/>
    </location>
</feature>